<dbReference type="Gene3D" id="3.40.50.410">
    <property type="entry name" value="von Willebrand factor, type A domain"/>
    <property type="match status" value="1"/>
</dbReference>
<keyword evidence="3" id="KW-1185">Reference proteome</keyword>
<organism evidence="2 3">
    <name type="scientific">Russula ochroleuca</name>
    <dbReference type="NCBI Taxonomy" id="152965"/>
    <lineage>
        <taxon>Eukaryota</taxon>
        <taxon>Fungi</taxon>
        <taxon>Dikarya</taxon>
        <taxon>Basidiomycota</taxon>
        <taxon>Agaricomycotina</taxon>
        <taxon>Agaricomycetes</taxon>
        <taxon>Russulales</taxon>
        <taxon>Russulaceae</taxon>
        <taxon>Russula</taxon>
    </lineage>
</organism>
<comment type="caution">
    <text evidence="2">The sequence shown here is derived from an EMBL/GenBank/DDBJ whole genome shotgun (WGS) entry which is preliminary data.</text>
</comment>
<dbReference type="SUPFAM" id="SSF53300">
    <property type="entry name" value="vWA-like"/>
    <property type="match status" value="1"/>
</dbReference>
<dbReference type="OrthoDB" id="2142040at2759"/>
<evidence type="ECO:0000259" key="1">
    <source>
        <dbReference type="PROSITE" id="PS50234"/>
    </source>
</evidence>
<dbReference type="AlphaFoldDB" id="A0A9P5MVQ1"/>
<evidence type="ECO:0000313" key="2">
    <source>
        <dbReference type="EMBL" id="KAF8480082.1"/>
    </source>
</evidence>
<evidence type="ECO:0000313" key="3">
    <source>
        <dbReference type="Proteomes" id="UP000759537"/>
    </source>
</evidence>
<feature type="domain" description="VWFA" evidence="1">
    <location>
        <begin position="87"/>
        <end position="274"/>
    </location>
</feature>
<proteinExistence type="predicted"/>
<reference evidence="2" key="2">
    <citation type="journal article" date="2020" name="Nat. Commun.">
        <title>Large-scale genome sequencing of mycorrhizal fungi provides insights into the early evolution of symbiotic traits.</title>
        <authorList>
            <person name="Miyauchi S."/>
            <person name="Kiss E."/>
            <person name="Kuo A."/>
            <person name="Drula E."/>
            <person name="Kohler A."/>
            <person name="Sanchez-Garcia M."/>
            <person name="Morin E."/>
            <person name="Andreopoulos B."/>
            <person name="Barry K.W."/>
            <person name="Bonito G."/>
            <person name="Buee M."/>
            <person name="Carver A."/>
            <person name="Chen C."/>
            <person name="Cichocki N."/>
            <person name="Clum A."/>
            <person name="Culley D."/>
            <person name="Crous P.W."/>
            <person name="Fauchery L."/>
            <person name="Girlanda M."/>
            <person name="Hayes R.D."/>
            <person name="Keri Z."/>
            <person name="LaButti K."/>
            <person name="Lipzen A."/>
            <person name="Lombard V."/>
            <person name="Magnuson J."/>
            <person name="Maillard F."/>
            <person name="Murat C."/>
            <person name="Nolan M."/>
            <person name="Ohm R.A."/>
            <person name="Pangilinan J."/>
            <person name="Pereira M.F."/>
            <person name="Perotto S."/>
            <person name="Peter M."/>
            <person name="Pfister S."/>
            <person name="Riley R."/>
            <person name="Sitrit Y."/>
            <person name="Stielow J.B."/>
            <person name="Szollosi G."/>
            <person name="Zifcakova L."/>
            <person name="Stursova M."/>
            <person name="Spatafora J.W."/>
            <person name="Tedersoo L."/>
            <person name="Vaario L.M."/>
            <person name="Yamada A."/>
            <person name="Yan M."/>
            <person name="Wang P."/>
            <person name="Xu J."/>
            <person name="Bruns T."/>
            <person name="Baldrian P."/>
            <person name="Vilgalys R."/>
            <person name="Dunand C."/>
            <person name="Henrissat B."/>
            <person name="Grigoriev I.V."/>
            <person name="Hibbett D."/>
            <person name="Nagy L.G."/>
            <person name="Martin F.M."/>
        </authorList>
    </citation>
    <scope>NUCLEOTIDE SEQUENCE</scope>
    <source>
        <strain evidence="2">Prilba</strain>
    </source>
</reference>
<dbReference type="PANTHER" id="PTHR34706">
    <property type="entry name" value="SLR1338 PROTEIN"/>
    <property type="match status" value="1"/>
</dbReference>
<dbReference type="PANTHER" id="PTHR34706:SF1">
    <property type="entry name" value="VWFA DOMAIN-CONTAINING PROTEIN"/>
    <property type="match status" value="1"/>
</dbReference>
<dbReference type="InterPro" id="IPR002035">
    <property type="entry name" value="VWF_A"/>
</dbReference>
<sequence>MTQSDFWLPRAQWLGKAGRHFRLGACISYHGKERDVDTYEVLVEANLPTRWVYQSLLLPPSLPRSLDKPTVSQEPCAPPQVTLTDFKLVVIIDDSDSMDGKLWTEARDALAGVAEASRLKGGEGLDIYCLNNPKYQPDLRSELDVYNFFNDIVPEGQTPLGERLRRILDIYVPRIEDPSPHRKPISILVITDGVPTDDPKSVIIEFARRLDEKNVPLRQLGIQFVQIGDDPDAAYALKELDDQLGPENGVRDMVDTTPFNLAEPSLRADIIVKIVLGSLNSTLDNVRIPSSAVPQY</sequence>
<gene>
    <name evidence="2" type="ORF">DFH94DRAFT_740179</name>
</gene>
<dbReference type="EMBL" id="WHVB01000008">
    <property type="protein sequence ID" value="KAF8480082.1"/>
    <property type="molecule type" value="Genomic_DNA"/>
</dbReference>
<accession>A0A9P5MVQ1</accession>
<dbReference type="Proteomes" id="UP000759537">
    <property type="component" value="Unassembled WGS sequence"/>
</dbReference>
<dbReference type="InterPro" id="IPR036465">
    <property type="entry name" value="vWFA_dom_sf"/>
</dbReference>
<dbReference type="PROSITE" id="PS50234">
    <property type="entry name" value="VWFA"/>
    <property type="match status" value="1"/>
</dbReference>
<name>A0A9P5MVQ1_9AGAM</name>
<protein>
    <recommendedName>
        <fullName evidence="1">VWFA domain-containing protein</fullName>
    </recommendedName>
</protein>
<reference evidence="2" key="1">
    <citation type="submission" date="2019-10" db="EMBL/GenBank/DDBJ databases">
        <authorList>
            <consortium name="DOE Joint Genome Institute"/>
            <person name="Kuo A."/>
            <person name="Miyauchi S."/>
            <person name="Kiss E."/>
            <person name="Drula E."/>
            <person name="Kohler A."/>
            <person name="Sanchez-Garcia M."/>
            <person name="Andreopoulos B."/>
            <person name="Barry K.W."/>
            <person name="Bonito G."/>
            <person name="Buee M."/>
            <person name="Carver A."/>
            <person name="Chen C."/>
            <person name="Cichocki N."/>
            <person name="Clum A."/>
            <person name="Culley D."/>
            <person name="Crous P.W."/>
            <person name="Fauchery L."/>
            <person name="Girlanda M."/>
            <person name="Hayes R."/>
            <person name="Keri Z."/>
            <person name="LaButti K."/>
            <person name="Lipzen A."/>
            <person name="Lombard V."/>
            <person name="Magnuson J."/>
            <person name="Maillard F."/>
            <person name="Morin E."/>
            <person name="Murat C."/>
            <person name="Nolan M."/>
            <person name="Ohm R."/>
            <person name="Pangilinan J."/>
            <person name="Pereira M."/>
            <person name="Perotto S."/>
            <person name="Peter M."/>
            <person name="Riley R."/>
            <person name="Sitrit Y."/>
            <person name="Stielow B."/>
            <person name="Szollosi G."/>
            <person name="Zifcakova L."/>
            <person name="Stursova M."/>
            <person name="Spatafora J.W."/>
            <person name="Tedersoo L."/>
            <person name="Vaario L.-M."/>
            <person name="Yamada A."/>
            <person name="Yan M."/>
            <person name="Wang P."/>
            <person name="Xu J."/>
            <person name="Bruns T."/>
            <person name="Baldrian P."/>
            <person name="Vilgalys R."/>
            <person name="Henrissat B."/>
            <person name="Grigoriev I.V."/>
            <person name="Hibbett D."/>
            <person name="Nagy L.G."/>
            <person name="Martin F.M."/>
        </authorList>
    </citation>
    <scope>NUCLEOTIDE SEQUENCE</scope>
    <source>
        <strain evidence="2">Prilba</strain>
    </source>
</reference>